<evidence type="ECO:0000256" key="10">
    <source>
        <dbReference type="ARBA" id="ARBA00050474"/>
    </source>
</evidence>
<evidence type="ECO:0000313" key="15">
    <source>
        <dbReference type="EMBL" id="CAD7653725.1"/>
    </source>
</evidence>
<dbReference type="GO" id="GO:0005774">
    <property type="term" value="C:vacuolar membrane"/>
    <property type="evidence" value="ECO:0007669"/>
    <property type="project" value="UniProtKB-ARBA"/>
</dbReference>
<dbReference type="SUPFAM" id="SSF51011">
    <property type="entry name" value="Glycosyl hydrolase domain"/>
    <property type="match status" value="1"/>
</dbReference>
<evidence type="ECO:0000256" key="2">
    <source>
        <dbReference type="ARBA" id="ARBA00004760"/>
    </source>
</evidence>
<dbReference type="OrthoDB" id="2160638at2759"/>
<comment type="catalytic activity">
    <reaction evidence="11">
        <text>an N-acyl-1-beta-D-glucosyl-15-methylhexadecasphing-4-enine + H2O = an N-acyl-15-methylhexadecasphing-4-enine + D-glucose</text>
        <dbReference type="Rhea" id="RHEA:34755"/>
        <dbReference type="ChEBI" id="CHEBI:4167"/>
        <dbReference type="ChEBI" id="CHEBI:15377"/>
        <dbReference type="ChEBI" id="CHEBI:70815"/>
        <dbReference type="ChEBI" id="CHEBI:70846"/>
    </reaction>
    <physiologicalReaction direction="left-to-right" evidence="11">
        <dbReference type="Rhea" id="RHEA:34756"/>
    </physiologicalReaction>
</comment>
<dbReference type="Pfam" id="PF02055">
    <property type="entry name" value="Glyco_hydro_30"/>
    <property type="match status" value="1"/>
</dbReference>
<comment type="similarity">
    <text evidence="4 12">Belongs to the glycosyl hydrolase 30 family.</text>
</comment>
<dbReference type="AlphaFoldDB" id="A0A7R9M536"/>
<dbReference type="GO" id="GO:0010605">
    <property type="term" value="P:negative regulation of macromolecule metabolic process"/>
    <property type="evidence" value="ECO:0007669"/>
    <property type="project" value="UniProtKB-ARBA"/>
</dbReference>
<dbReference type="InterPro" id="IPR001139">
    <property type="entry name" value="Glyco_hydro_30"/>
</dbReference>
<protein>
    <recommendedName>
        <fullName evidence="5 12">Glucosylceramidase</fullName>
        <ecNumber evidence="5 12">3.2.1.45</ecNumber>
    </recommendedName>
</protein>
<dbReference type="PANTHER" id="PTHR11069:SF23">
    <property type="entry name" value="LYSOSOMAL ACID GLUCOSYLCERAMIDASE"/>
    <property type="match status" value="1"/>
</dbReference>
<evidence type="ECO:0000259" key="14">
    <source>
        <dbReference type="Pfam" id="PF17189"/>
    </source>
</evidence>
<dbReference type="SUPFAM" id="SSF51445">
    <property type="entry name" value="(Trans)glycosidases"/>
    <property type="match status" value="1"/>
</dbReference>
<feature type="domain" description="Glycosyl hydrolase family 30 beta sandwich" evidence="14">
    <location>
        <begin position="464"/>
        <end position="528"/>
    </location>
</feature>
<dbReference type="InterPro" id="IPR017853">
    <property type="entry name" value="GH"/>
</dbReference>
<dbReference type="GO" id="GO:0007040">
    <property type="term" value="P:lysosome organization"/>
    <property type="evidence" value="ECO:0007669"/>
    <property type="project" value="UniProtKB-ARBA"/>
</dbReference>
<evidence type="ECO:0000256" key="11">
    <source>
        <dbReference type="ARBA" id="ARBA00051345"/>
    </source>
</evidence>
<sequence>MYAYFALQSQTRKRKPFPKLPVRHIPVYGNDPCAHRDYGYGSTVCVCNVTYCNTLAPIARTGPGVVTVYESSKQGDRFLESQLKFGHYQHTGAAKAQTITVDRSKGRYQKIVGFGGAFTDSTGLNIKSLPEKLQKQLIGDYYSGTGIEYNLGRVPIASSDFSTHGYSYDDKSVGDFEFKHFALTAEDFDYKIPYLKLAKEANKNANFFGSPWSPPAWLKNNSQLNHGGYLIGNPGGQHYKAFAHYLVKFLDAYKAQGVPMWGITIENEPGAGKHPDWANPSLGFTAQQQRDFIKLDLGPIMEGAGYGANTTQLMMFDDGRNEIQDWARTILGDREAARYVAGVAFHWYANTVDNIVNLDTAHGVDPSKFLLATEACEEWRGQDKHVHLGSWDAFERYANDIIRDLNHWTGGWVDWNLALDTRGGPNWVNNFVDAPIIINATGHEYYKQPIYYAMGHYSKFLAPGSQRVYNSLGTSVDKFEATVFERPDGGTVVIVLNLSGDAIDVTINDVQNKGKVTHLLKPHSIQTYVYYKN</sequence>
<evidence type="ECO:0000256" key="9">
    <source>
        <dbReference type="ARBA" id="ARBA00023098"/>
    </source>
</evidence>
<comment type="catalytic activity">
    <reaction evidence="1">
        <text>a beta-D-glucosyl-(1&lt;-&gt;1')-N-acylsphing-4-enine + H2O = an N-acylsphing-4-enine + D-glucose</text>
        <dbReference type="Rhea" id="RHEA:13269"/>
        <dbReference type="ChEBI" id="CHEBI:4167"/>
        <dbReference type="ChEBI" id="CHEBI:15377"/>
        <dbReference type="ChEBI" id="CHEBI:22801"/>
        <dbReference type="ChEBI" id="CHEBI:52639"/>
        <dbReference type="EC" id="3.2.1.45"/>
    </reaction>
    <physiologicalReaction direction="left-to-right" evidence="1">
        <dbReference type="Rhea" id="RHEA:13270"/>
    </physiologicalReaction>
</comment>
<proteinExistence type="inferred from homology"/>
<dbReference type="Gene3D" id="3.20.20.80">
    <property type="entry name" value="Glycosidases"/>
    <property type="match status" value="1"/>
</dbReference>
<dbReference type="GO" id="GO:0006680">
    <property type="term" value="P:glucosylceramide catabolic process"/>
    <property type="evidence" value="ECO:0007669"/>
    <property type="project" value="TreeGrafter"/>
</dbReference>
<comment type="pathway">
    <text evidence="3">Sphingolipid metabolism.</text>
</comment>
<dbReference type="GO" id="GO:0051246">
    <property type="term" value="P:regulation of protein metabolic process"/>
    <property type="evidence" value="ECO:0007669"/>
    <property type="project" value="UniProtKB-ARBA"/>
</dbReference>
<evidence type="ECO:0000256" key="4">
    <source>
        <dbReference type="ARBA" id="ARBA00005382"/>
    </source>
</evidence>
<dbReference type="GO" id="GO:0006914">
    <property type="term" value="P:autophagy"/>
    <property type="evidence" value="ECO:0007669"/>
    <property type="project" value="UniProtKB-ARBA"/>
</dbReference>
<keyword evidence="6" id="KW-0732">Signal</keyword>
<dbReference type="InterPro" id="IPR033452">
    <property type="entry name" value="GH30_C"/>
</dbReference>
<evidence type="ECO:0000256" key="5">
    <source>
        <dbReference type="ARBA" id="ARBA00012658"/>
    </source>
</evidence>
<gene>
    <name evidence="15" type="ORF">ONB1V03_LOCUS10378</name>
</gene>
<evidence type="ECO:0000256" key="3">
    <source>
        <dbReference type="ARBA" id="ARBA00004991"/>
    </source>
</evidence>
<keyword evidence="12" id="KW-0326">Glycosidase</keyword>
<dbReference type="PRINTS" id="PR00843">
    <property type="entry name" value="GLHYDRLASE30"/>
</dbReference>
<keyword evidence="7 12" id="KW-0378">Hydrolase</keyword>
<keyword evidence="16" id="KW-1185">Reference proteome</keyword>
<evidence type="ECO:0000313" key="16">
    <source>
        <dbReference type="Proteomes" id="UP000728032"/>
    </source>
</evidence>
<dbReference type="PANTHER" id="PTHR11069">
    <property type="entry name" value="GLUCOSYLCERAMIDASE"/>
    <property type="match status" value="1"/>
</dbReference>
<dbReference type="GO" id="GO:0042391">
    <property type="term" value="P:regulation of membrane potential"/>
    <property type="evidence" value="ECO:0007669"/>
    <property type="project" value="UniProtKB-ARBA"/>
</dbReference>
<dbReference type="FunFam" id="3.20.20.80:FF:000030">
    <property type="entry name" value="Lysosomal acid glucosylceramidase"/>
    <property type="match status" value="1"/>
</dbReference>
<dbReference type="EMBL" id="CAJPVJ010007015">
    <property type="protein sequence ID" value="CAG2170912.1"/>
    <property type="molecule type" value="Genomic_DNA"/>
</dbReference>
<evidence type="ECO:0000256" key="7">
    <source>
        <dbReference type="ARBA" id="ARBA00022801"/>
    </source>
</evidence>
<dbReference type="GO" id="GO:0005764">
    <property type="term" value="C:lysosome"/>
    <property type="evidence" value="ECO:0007669"/>
    <property type="project" value="UniProtKB-ARBA"/>
</dbReference>
<comment type="pathway">
    <text evidence="2">Lipid metabolism; sphingolipid metabolism.</text>
</comment>
<dbReference type="GO" id="GO:0006066">
    <property type="term" value="P:alcohol metabolic process"/>
    <property type="evidence" value="ECO:0007669"/>
    <property type="project" value="UniProtKB-ARBA"/>
</dbReference>
<dbReference type="Proteomes" id="UP000728032">
    <property type="component" value="Unassembled WGS sequence"/>
</dbReference>
<dbReference type="Pfam" id="PF17189">
    <property type="entry name" value="Glyco_hydro_30C"/>
    <property type="match status" value="1"/>
</dbReference>
<dbReference type="GO" id="GO:0032006">
    <property type="term" value="P:regulation of TOR signaling"/>
    <property type="evidence" value="ECO:0007669"/>
    <property type="project" value="UniProtKB-ARBA"/>
</dbReference>
<evidence type="ECO:0000256" key="1">
    <source>
        <dbReference type="ARBA" id="ARBA00001013"/>
    </source>
</evidence>
<dbReference type="InterPro" id="IPR033453">
    <property type="entry name" value="Glyco_hydro_30_TIM-barrel"/>
</dbReference>
<evidence type="ECO:0000259" key="13">
    <source>
        <dbReference type="Pfam" id="PF02055"/>
    </source>
</evidence>
<dbReference type="GO" id="GO:0030163">
    <property type="term" value="P:protein catabolic process"/>
    <property type="evidence" value="ECO:0007669"/>
    <property type="project" value="UniProtKB-ARBA"/>
</dbReference>
<feature type="domain" description="Glycosyl hydrolase family 30 TIM-barrel" evidence="13">
    <location>
        <begin position="111"/>
        <end position="461"/>
    </location>
</feature>
<keyword evidence="8 12" id="KW-0746">Sphingolipid metabolism</keyword>
<organism evidence="15">
    <name type="scientific">Oppiella nova</name>
    <dbReference type="NCBI Taxonomy" id="334625"/>
    <lineage>
        <taxon>Eukaryota</taxon>
        <taxon>Metazoa</taxon>
        <taxon>Ecdysozoa</taxon>
        <taxon>Arthropoda</taxon>
        <taxon>Chelicerata</taxon>
        <taxon>Arachnida</taxon>
        <taxon>Acari</taxon>
        <taxon>Acariformes</taxon>
        <taxon>Sarcoptiformes</taxon>
        <taxon>Oribatida</taxon>
        <taxon>Brachypylina</taxon>
        <taxon>Oppioidea</taxon>
        <taxon>Oppiidae</taxon>
        <taxon>Oppiella</taxon>
    </lineage>
</organism>
<accession>A0A7R9M536</accession>
<comment type="catalytic activity">
    <reaction evidence="10">
        <text>a beta-D-glucosylceramide + H2O = an N-acyl-sphingoid base + D-glucose</text>
        <dbReference type="Rhea" id="RHEA:81447"/>
        <dbReference type="ChEBI" id="CHEBI:4167"/>
        <dbReference type="ChEBI" id="CHEBI:15377"/>
        <dbReference type="ChEBI" id="CHEBI:83264"/>
        <dbReference type="ChEBI" id="CHEBI:83273"/>
    </reaction>
    <physiologicalReaction direction="left-to-right" evidence="10">
        <dbReference type="Rhea" id="RHEA:81448"/>
    </physiologicalReaction>
</comment>
<dbReference type="EC" id="3.2.1.45" evidence="5 12"/>
<dbReference type="GO" id="GO:0016758">
    <property type="term" value="F:hexosyltransferase activity"/>
    <property type="evidence" value="ECO:0007669"/>
    <property type="project" value="UniProtKB-ARBA"/>
</dbReference>
<dbReference type="GO" id="GO:0016241">
    <property type="term" value="P:regulation of macroautophagy"/>
    <property type="evidence" value="ECO:0007669"/>
    <property type="project" value="UniProtKB-ARBA"/>
</dbReference>
<dbReference type="EMBL" id="OC921840">
    <property type="protein sequence ID" value="CAD7653725.1"/>
    <property type="molecule type" value="Genomic_DNA"/>
</dbReference>
<dbReference type="GO" id="GO:0005102">
    <property type="term" value="F:signaling receptor binding"/>
    <property type="evidence" value="ECO:0007669"/>
    <property type="project" value="UniProtKB-ARBA"/>
</dbReference>
<dbReference type="GO" id="GO:0004348">
    <property type="term" value="F:glucosylceramidase activity"/>
    <property type="evidence" value="ECO:0007669"/>
    <property type="project" value="UniProtKB-EC"/>
</dbReference>
<keyword evidence="9 12" id="KW-0443">Lipid metabolism</keyword>
<dbReference type="GO" id="GO:0008202">
    <property type="term" value="P:steroid metabolic process"/>
    <property type="evidence" value="ECO:0007669"/>
    <property type="project" value="UniProtKB-ARBA"/>
</dbReference>
<evidence type="ECO:0000256" key="12">
    <source>
        <dbReference type="RuleBase" id="RU361188"/>
    </source>
</evidence>
<name>A0A7R9M536_9ACAR</name>
<evidence type="ECO:0000256" key="8">
    <source>
        <dbReference type="ARBA" id="ARBA00022919"/>
    </source>
</evidence>
<evidence type="ECO:0000256" key="6">
    <source>
        <dbReference type="ARBA" id="ARBA00022729"/>
    </source>
</evidence>
<reference evidence="15" key="1">
    <citation type="submission" date="2020-11" db="EMBL/GenBank/DDBJ databases">
        <authorList>
            <person name="Tran Van P."/>
        </authorList>
    </citation>
    <scope>NUCLEOTIDE SEQUENCE</scope>
</reference>